<dbReference type="InterPro" id="IPR027417">
    <property type="entry name" value="P-loop_NTPase"/>
</dbReference>
<dbReference type="Gene3D" id="3.40.50.300">
    <property type="entry name" value="P-loop containing nucleotide triphosphate hydrolases"/>
    <property type="match status" value="1"/>
</dbReference>
<dbReference type="Pfam" id="PF00005">
    <property type="entry name" value="ABC_tran"/>
    <property type="match status" value="1"/>
</dbReference>
<evidence type="ECO:0000256" key="1">
    <source>
        <dbReference type="ARBA" id="ARBA00022448"/>
    </source>
</evidence>
<reference evidence="5 6" key="1">
    <citation type="submission" date="2019-11" db="EMBL/GenBank/DDBJ databases">
        <authorList>
            <person name="He Y."/>
        </authorList>
    </citation>
    <scope>NUCLEOTIDE SEQUENCE [LARGE SCALE GENOMIC DNA]</scope>
    <source>
        <strain evidence="5 6">SCSIO 58843</strain>
    </source>
</reference>
<keyword evidence="6" id="KW-1185">Reference proteome</keyword>
<dbReference type="GO" id="GO:0140359">
    <property type="term" value="F:ABC-type transporter activity"/>
    <property type="evidence" value="ECO:0007669"/>
    <property type="project" value="InterPro"/>
</dbReference>
<dbReference type="InterPro" id="IPR015855">
    <property type="entry name" value="ABC_transpr_MalK-like"/>
</dbReference>
<dbReference type="PROSITE" id="PS50893">
    <property type="entry name" value="ABC_TRANSPORTER_2"/>
    <property type="match status" value="1"/>
</dbReference>
<dbReference type="PANTHER" id="PTHR43875">
    <property type="entry name" value="MALTODEXTRIN IMPORT ATP-BINDING PROTEIN MSMX"/>
    <property type="match status" value="1"/>
</dbReference>
<dbReference type="SMART" id="SM00382">
    <property type="entry name" value="AAA"/>
    <property type="match status" value="1"/>
</dbReference>
<gene>
    <name evidence="5" type="ORF">GH723_06205</name>
</gene>
<name>A0A5Q2RGH1_9ACTN</name>
<keyword evidence="3 5" id="KW-0067">ATP-binding</keyword>
<dbReference type="GO" id="GO:0008643">
    <property type="term" value="P:carbohydrate transport"/>
    <property type="evidence" value="ECO:0007669"/>
    <property type="project" value="InterPro"/>
</dbReference>
<evidence type="ECO:0000313" key="6">
    <source>
        <dbReference type="Proteomes" id="UP000334019"/>
    </source>
</evidence>
<dbReference type="PROSITE" id="PS00211">
    <property type="entry name" value="ABC_TRANSPORTER_1"/>
    <property type="match status" value="1"/>
</dbReference>
<sequence length="371" mass="39820">MPGVSFVEATKKFDDVVAVDHLTLDVEDGEFLVLVGPSGCGKSTALRMIAGLEEVTSGALLIGGEDVTDVEPQDRDLAMVFQSYALYPHKTVRQNIEFPLKSRKVPAAERAARAERAAGLLGLGDLLERRPAQLSGGQRQRVALARAIVREPRVFLMDEPLSNLDAKTRVQTRAELSELHETLGATFIYVTHDQVEAMTMGTRIAVLDGGRLQQVGTPDEVYDRPANLFVAGFIGSPPMNTVDAAVDRTPDGGVALRIGTGRIELPAALARALSGAADGEVVVGVRPEHLTIGQGPIEATVKIVESLGHERHVVAELAGTHEHQDEIVTGALVIVRQSAEDPAPRTGERVGLSARPDQVHLFDRRTGERLA</sequence>
<dbReference type="InterPro" id="IPR003593">
    <property type="entry name" value="AAA+_ATPase"/>
</dbReference>
<dbReference type="SUPFAM" id="SSF50331">
    <property type="entry name" value="MOP-like"/>
    <property type="match status" value="1"/>
</dbReference>
<evidence type="ECO:0000256" key="2">
    <source>
        <dbReference type="ARBA" id="ARBA00022741"/>
    </source>
</evidence>
<evidence type="ECO:0000259" key="4">
    <source>
        <dbReference type="PROSITE" id="PS50893"/>
    </source>
</evidence>
<dbReference type="PANTHER" id="PTHR43875:SF1">
    <property type="entry name" value="OSMOPROTECTIVE COMPOUNDS UPTAKE ATP-BINDING PROTEIN GGTA"/>
    <property type="match status" value="1"/>
</dbReference>
<organism evidence="5 6">
    <name type="scientific">Actinomarinicola tropica</name>
    <dbReference type="NCBI Taxonomy" id="2789776"/>
    <lineage>
        <taxon>Bacteria</taxon>
        <taxon>Bacillati</taxon>
        <taxon>Actinomycetota</taxon>
        <taxon>Acidimicrobiia</taxon>
        <taxon>Acidimicrobiales</taxon>
        <taxon>Iamiaceae</taxon>
        <taxon>Actinomarinicola</taxon>
    </lineage>
</organism>
<dbReference type="CDD" id="cd03301">
    <property type="entry name" value="ABC_MalK_N"/>
    <property type="match status" value="1"/>
</dbReference>
<keyword evidence="1" id="KW-0813">Transport</keyword>
<dbReference type="GO" id="GO:0055052">
    <property type="term" value="C:ATP-binding cassette (ABC) transporter complex, substrate-binding subunit-containing"/>
    <property type="evidence" value="ECO:0007669"/>
    <property type="project" value="TreeGrafter"/>
</dbReference>
<dbReference type="GO" id="GO:0016887">
    <property type="term" value="F:ATP hydrolysis activity"/>
    <property type="evidence" value="ECO:0007669"/>
    <property type="project" value="InterPro"/>
</dbReference>
<dbReference type="FunFam" id="3.40.50.300:FF:000042">
    <property type="entry name" value="Maltose/maltodextrin ABC transporter, ATP-binding protein"/>
    <property type="match status" value="1"/>
</dbReference>
<feature type="domain" description="ABC transporter" evidence="4">
    <location>
        <begin position="4"/>
        <end position="234"/>
    </location>
</feature>
<dbReference type="GO" id="GO:0005524">
    <property type="term" value="F:ATP binding"/>
    <property type="evidence" value="ECO:0007669"/>
    <property type="project" value="UniProtKB-KW"/>
</dbReference>
<dbReference type="RefSeq" id="WP_153758840.1">
    <property type="nucleotide sequence ID" value="NZ_CP045851.1"/>
</dbReference>
<dbReference type="AlphaFoldDB" id="A0A5Q2RGH1"/>
<accession>A0A5Q2RGH1</accession>
<dbReference type="InterPro" id="IPR012340">
    <property type="entry name" value="NA-bd_OB-fold"/>
</dbReference>
<dbReference type="Proteomes" id="UP000334019">
    <property type="component" value="Chromosome"/>
</dbReference>
<proteinExistence type="predicted"/>
<dbReference type="EMBL" id="CP045851">
    <property type="protein sequence ID" value="QGG94734.1"/>
    <property type="molecule type" value="Genomic_DNA"/>
</dbReference>
<keyword evidence="2" id="KW-0547">Nucleotide-binding</keyword>
<dbReference type="Pfam" id="PF17912">
    <property type="entry name" value="OB_MalK"/>
    <property type="match status" value="1"/>
</dbReference>
<dbReference type="InterPro" id="IPR017871">
    <property type="entry name" value="ABC_transporter-like_CS"/>
</dbReference>
<dbReference type="KEGG" id="atq:GH723_06205"/>
<dbReference type="SUPFAM" id="SSF52540">
    <property type="entry name" value="P-loop containing nucleoside triphosphate hydrolases"/>
    <property type="match status" value="1"/>
</dbReference>
<dbReference type="Gene3D" id="2.40.50.100">
    <property type="match status" value="1"/>
</dbReference>
<dbReference type="InterPro" id="IPR008995">
    <property type="entry name" value="Mo/tungstate-bd_C_term_dom"/>
</dbReference>
<dbReference type="InterPro" id="IPR047641">
    <property type="entry name" value="ABC_transpr_MalK/UgpC-like"/>
</dbReference>
<dbReference type="InterPro" id="IPR003439">
    <property type="entry name" value="ABC_transporter-like_ATP-bd"/>
</dbReference>
<protein>
    <submittedName>
        <fullName evidence="5">ATP-binding cassette domain-containing protein</fullName>
    </submittedName>
</protein>
<dbReference type="Gene3D" id="2.40.50.140">
    <property type="entry name" value="Nucleic acid-binding proteins"/>
    <property type="match status" value="1"/>
</dbReference>
<dbReference type="InterPro" id="IPR040582">
    <property type="entry name" value="OB_MalK-like"/>
</dbReference>
<evidence type="ECO:0000313" key="5">
    <source>
        <dbReference type="EMBL" id="QGG94734.1"/>
    </source>
</evidence>
<evidence type="ECO:0000256" key="3">
    <source>
        <dbReference type="ARBA" id="ARBA00022840"/>
    </source>
</evidence>